<dbReference type="Pfam" id="PF03466">
    <property type="entry name" value="LysR_substrate"/>
    <property type="match status" value="1"/>
</dbReference>
<evidence type="ECO:0000313" key="7">
    <source>
        <dbReference type="Proteomes" id="UP000321787"/>
    </source>
</evidence>
<dbReference type="AlphaFoldDB" id="A0A510UDB4"/>
<dbReference type="InterPro" id="IPR036390">
    <property type="entry name" value="WH_DNA-bd_sf"/>
</dbReference>
<dbReference type="Proteomes" id="UP000321787">
    <property type="component" value="Unassembled WGS sequence"/>
</dbReference>
<feature type="domain" description="HTH lysR-type" evidence="5">
    <location>
        <begin position="1"/>
        <end position="59"/>
    </location>
</feature>
<dbReference type="SUPFAM" id="SSF46785">
    <property type="entry name" value="Winged helix' DNA-binding domain"/>
    <property type="match status" value="1"/>
</dbReference>
<dbReference type="PANTHER" id="PTHR30537">
    <property type="entry name" value="HTH-TYPE TRANSCRIPTIONAL REGULATOR"/>
    <property type="match status" value="1"/>
</dbReference>
<name>A0A510UDB4_ALIFS</name>
<dbReference type="EMBL" id="BJTZ01000002">
    <property type="protein sequence ID" value="GEK12536.1"/>
    <property type="molecule type" value="Genomic_DNA"/>
</dbReference>
<dbReference type="FunFam" id="1.10.10.10:FF:000001">
    <property type="entry name" value="LysR family transcriptional regulator"/>
    <property type="match status" value="1"/>
</dbReference>
<dbReference type="PROSITE" id="PS50931">
    <property type="entry name" value="HTH_LYSR"/>
    <property type="match status" value="1"/>
</dbReference>
<organism evidence="6 7">
    <name type="scientific">Aliivibrio fischeri</name>
    <name type="common">Vibrio fischeri</name>
    <dbReference type="NCBI Taxonomy" id="668"/>
    <lineage>
        <taxon>Bacteria</taxon>
        <taxon>Pseudomonadati</taxon>
        <taxon>Pseudomonadota</taxon>
        <taxon>Gammaproteobacteria</taxon>
        <taxon>Vibrionales</taxon>
        <taxon>Vibrionaceae</taxon>
        <taxon>Aliivibrio</taxon>
    </lineage>
</organism>
<dbReference type="GO" id="GO:0043565">
    <property type="term" value="F:sequence-specific DNA binding"/>
    <property type="evidence" value="ECO:0007669"/>
    <property type="project" value="TreeGrafter"/>
</dbReference>
<dbReference type="SUPFAM" id="SSF53850">
    <property type="entry name" value="Periplasmic binding protein-like II"/>
    <property type="match status" value="1"/>
</dbReference>
<dbReference type="InterPro" id="IPR005119">
    <property type="entry name" value="LysR_subst-bd"/>
</dbReference>
<comment type="caution">
    <text evidence="6">The sequence shown here is derived from an EMBL/GenBank/DDBJ whole genome shotgun (WGS) entry which is preliminary data.</text>
</comment>
<dbReference type="PRINTS" id="PR00039">
    <property type="entry name" value="HTHLYSR"/>
</dbReference>
<dbReference type="GO" id="GO:0003700">
    <property type="term" value="F:DNA-binding transcription factor activity"/>
    <property type="evidence" value="ECO:0007669"/>
    <property type="project" value="InterPro"/>
</dbReference>
<evidence type="ECO:0000256" key="3">
    <source>
        <dbReference type="ARBA" id="ARBA00023125"/>
    </source>
</evidence>
<dbReference type="Pfam" id="PF00126">
    <property type="entry name" value="HTH_1"/>
    <property type="match status" value="1"/>
</dbReference>
<dbReference type="InterPro" id="IPR000847">
    <property type="entry name" value="LysR_HTH_N"/>
</dbReference>
<protein>
    <submittedName>
        <fullName evidence="6">LysR family transcriptional regulator</fullName>
    </submittedName>
</protein>
<dbReference type="Gene3D" id="3.40.190.290">
    <property type="match status" value="1"/>
</dbReference>
<proteinExistence type="inferred from homology"/>
<sequence length="300" mass="33655">MGQLESMRIFITVVETGSITKAAERLNLAKSAISKRLSELEQQLGVKLLNRTTRTSSLTEAGQVYLNKCKLILDEVDDLHCHISSTSSKLNGVLKLAVPLTFGLKHLVPALDNFAKLHPELKLDIDFSDKKIDLVEDGVDLAIRIGSLSNSTLRAKPLAPIHHVLCVSPDYLTEHGHITTPNDLKSHKLLRYSQQPLSGVELIDNNNKTMTVPMESFCIANNGDFLKTMAVSGHGVLFTPKFIVWKELANGSLIPIMTDYRFNSIKAYAVYPETRYLPRKVRMLIDFLSEYFGNEPYWDK</sequence>
<dbReference type="GO" id="GO:0006351">
    <property type="term" value="P:DNA-templated transcription"/>
    <property type="evidence" value="ECO:0007669"/>
    <property type="project" value="TreeGrafter"/>
</dbReference>
<evidence type="ECO:0000256" key="4">
    <source>
        <dbReference type="ARBA" id="ARBA00023163"/>
    </source>
</evidence>
<keyword evidence="2" id="KW-0805">Transcription regulation</keyword>
<evidence type="ECO:0000313" key="6">
    <source>
        <dbReference type="EMBL" id="GEK12536.1"/>
    </source>
</evidence>
<evidence type="ECO:0000256" key="1">
    <source>
        <dbReference type="ARBA" id="ARBA00009437"/>
    </source>
</evidence>
<dbReference type="Gene3D" id="1.10.10.10">
    <property type="entry name" value="Winged helix-like DNA-binding domain superfamily/Winged helix DNA-binding domain"/>
    <property type="match status" value="1"/>
</dbReference>
<dbReference type="InterPro" id="IPR036388">
    <property type="entry name" value="WH-like_DNA-bd_sf"/>
</dbReference>
<dbReference type="InterPro" id="IPR058163">
    <property type="entry name" value="LysR-type_TF_proteobact-type"/>
</dbReference>
<gene>
    <name evidence="6" type="ORF">AFI02nite_05720</name>
</gene>
<reference evidence="6 7" key="1">
    <citation type="submission" date="2019-07" db="EMBL/GenBank/DDBJ databases">
        <title>Whole genome shotgun sequence of Aliivibrio fischeri NBRC 101058.</title>
        <authorList>
            <person name="Hosoyama A."/>
            <person name="Uohara A."/>
            <person name="Ohji S."/>
            <person name="Ichikawa N."/>
        </authorList>
    </citation>
    <scope>NUCLEOTIDE SEQUENCE [LARGE SCALE GENOMIC DNA]</scope>
    <source>
        <strain evidence="6 7">NBRC 101058</strain>
    </source>
</reference>
<evidence type="ECO:0000256" key="2">
    <source>
        <dbReference type="ARBA" id="ARBA00023015"/>
    </source>
</evidence>
<accession>A0A510UDB4</accession>
<keyword evidence="3" id="KW-0238">DNA-binding</keyword>
<keyword evidence="4" id="KW-0804">Transcription</keyword>
<dbReference type="RefSeq" id="WP_146861598.1">
    <property type="nucleotide sequence ID" value="NZ_BJTZ01000002.1"/>
</dbReference>
<evidence type="ECO:0000259" key="5">
    <source>
        <dbReference type="PROSITE" id="PS50931"/>
    </source>
</evidence>
<dbReference type="PANTHER" id="PTHR30537:SF5">
    <property type="entry name" value="HTH-TYPE TRANSCRIPTIONAL ACTIVATOR TTDR-RELATED"/>
    <property type="match status" value="1"/>
</dbReference>
<dbReference type="CDD" id="cd08422">
    <property type="entry name" value="PBP2_CrgA_like"/>
    <property type="match status" value="1"/>
</dbReference>
<comment type="similarity">
    <text evidence="1">Belongs to the LysR transcriptional regulatory family.</text>
</comment>